<sequence>MQVEQGATLPVMEQPVVERQVLNSQVLDSQVLDSQVLESEVMTGAASGDALLPVLLSNVGGEMPFDEAEAARLEATRAEEVSGLLSAIRRLENIVEEETVALATGQKVDFDDFSMRKSRSMLEFVRLMRARMHLGGETEITEEIRQLREKLERNRSLLEMHYDAVREVATIIVRAIKEAESDGTYTGRVARDGK</sequence>
<dbReference type="RefSeq" id="WP_148772935.1">
    <property type="nucleotide sequence ID" value="NZ_VSSS01000024.1"/>
</dbReference>
<proteinExistence type="predicted"/>
<keyword evidence="1" id="KW-0966">Cell projection</keyword>
<comment type="caution">
    <text evidence="1">The sequence shown here is derived from an EMBL/GenBank/DDBJ whole genome shotgun (WGS) entry which is preliminary data.</text>
</comment>
<accession>A0A5D3KJR0</accession>
<protein>
    <submittedName>
        <fullName evidence="1">Flagellar biosynthesis protein FlgN</fullName>
    </submittedName>
</protein>
<keyword evidence="1" id="KW-0282">Flagellum</keyword>
<keyword evidence="2" id="KW-1185">Reference proteome</keyword>
<evidence type="ECO:0000313" key="2">
    <source>
        <dbReference type="Proteomes" id="UP000324758"/>
    </source>
</evidence>
<reference evidence="1 2" key="1">
    <citation type="submission" date="2019-08" db="EMBL/GenBank/DDBJ databases">
        <title>Bradyrhizobium hipponensis sp. nov., a rhizobium isolated from a Lupinus angustifolius root nodule in Tunisia.</title>
        <authorList>
            <person name="Off K."/>
            <person name="Rejili M."/>
            <person name="Mars M."/>
            <person name="Brachmann A."/>
            <person name="Marin M."/>
        </authorList>
    </citation>
    <scope>NUCLEOTIDE SEQUENCE [LARGE SCALE GENOMIC DNA]</scope>
    <source>
        <strain evidence="1 2">CTAW71</strain>
    </source>
</reference>
<dbReference type="OrthoDB" id="8252306at2"/>
<gene>
    <name evidence="1" type="ORF">FXB40_14905</name>
</gene>
<keyword evidence="1" id="KW-0969">Cilium</keyword>
<organism evidence="1 2">
    <name type="scientific">Bradyrhizobium rifense</name>
    <dbReference type="NCBI Taxonomy" id="515499"/>
    <lineage>
        <taxon>Bacteria</taxon>
        <taxon>Pseudomonadati</taxon>
        <taxon>Pseudomonadota</taxon>
        <taxon>Alphaproteobacteria</taxon>
        <taxon>Hyphomicrobiales</taxon>
        <taxon>Nitrobacteraceae</taxon>
        <taxon>Bradyrhizobium</taxon>
    </lineage>
</organism>
<dbReference type="EMBL" id="VSSS01000024">
    <property type="protein sequence ID" value="TYL95650.1"/>
    <property type="molecule type" value="Genomic_DNA"/>
</dbReference>
<dbReference type="Proteomes" id="UP000324758">
    <property type="component" value="Unassembled WGS sequence"/>
</dbReference>
<evidence type="ECO:0000313" key="1">
    <source>
        <dbReference type="EMBL" id="TYL95650.1"/>
    </source>
</evidence>
<name>A0A5D3KJR0_9BRAD</name>
<dbReference type="AlphaFoldDB" id="A0A5D3KJR0"/>